<accession>A0ABX1SBT7</accession>
<feature type="region of interest" description="Disordered" evidence="1">
    <location>
        <begin position="1"/>
        <end position="30"/>
    </location>
</feature>
<dbReference type="EMBL" id="JAAXLA010000022">
    <property type="protein sequence ID" value="NMH98369.1"/>
    <property type="molecule type" value="Genomic_DNA"/>
</dbReference>
<keyword evidence="2" id="KW-0472">Membrane</keyword>
<proteinExistence type="predicted"/>
<gene>
    <name evidence="3" type="ORF">HF526_13780</name>
</gene>
<feature type="transmembrane region" description="Helical" evidence="2">
    <location>
        <begin position="62"/>
        <end position="83"/>
    </location>
</feature>
<evidence type="ECO:0000256" key="2">
    <source>
        <dbReference type="SAM" id="Phobius"/>
    </source>
</evidence>
<dbReference type="RefSeq" id="WP_211177188.1">
    <property type="nucleotide sequence ID" value="NZ_JAAXLA010000022.1"/>
</dbReference>
<keyword evidence="2" id="KW-0812">Transmembrane</keyword>
<name>A0ABX1SBT7_9PSEU</name>
<evidence type="ECO:0000313" key="4">
    <source>
        <dbReference type="Proteomes" id="UP000820669"/>
    </source>
</evidence>
<protein>
    <submittedName>
        <fullName evidence="3">Uncharacterized protein</fullName>
    </submittedName>
</protein>
<organism evidence="3 4">
    <name type="scientific">Pseudonocardia acidicola</name>
    <dbReference type="NCBI Taxonomy" id="2724939"/>
    <lineage>
        <taxon>Bacteria</taxon>
        <taxon>Bacillati</taxon>
        <taxon>Actinomycetota</taxon>
        <taxon>Actinomycetes</taxon>
        <taxon>Pseudonocardiales</taxon>
        <taxon>Pseudonocardiaceae</taxon>
        <taxon>Pseudonocardia</taxon>
    </lineage>
</organism>
<reference evidence="3 4" key="1">
    <citation type="submission" date="2020-04" db="EMBL/GenBank/DDBJ databases">
        <authorList>
            <person name="Klaysubun C."/>
            <person name="Duangmal K."/>
            <person name="Lipun K."/>
        </authorList>
    </citation>
    <scope>NUCLEOTIDE SEQUENCE [LARGE SCALE GENOMIC DNA]</scope>
    <source>
        <strain evidence="3 4">K10HN5</strain>
    </source>
</reference>
<comment type="caution">
    <text evidence="3">The sequence shown here is derived from an EMBL/GenBank/DDBJ whole genome shotgun (WGS) entry which is preliminary data.</text>
</comment>
<dbReference type="Proteomes" id="UP000820669">
    <property type="component" value="Unassembled WGS sequence"/>
</dbReference>
<feature type="transmembrane region" description="Helical" evidence="2">
    <location>
        <begin position="36"/>
        <end position="56"/>
    </location>
</feature>
<evidence type="ECO:0000256" key="1">
    <source>
        <dbReference type="SAM" id="MobiDB-lite"/>
    </source>
</evidence>
<keyword evidence="4" id="KW-1185">Reference proteome</keyword>
<evidence type="ECO:0000313" key="3">
    <source>
        <dbReference type="EMBL" id="NMH98369.1"/>
    </source>
</evidence>
<sequence length="92" mass="10065">MNSRRMTQKDVEREVPGIGGPGSDESSPDGQRALRLHARIAAVAVILSAFVTWVFIRFGSIPLATVFGVVAAISLVLLGWALYRKRRGERSQ</sequence>
<keyword evidence="2" id="KW-1133">Transmembrane helix</keyword>